<evidence type="ECO:0000313" key="2">
    <source>
        <dbReference type="Proteomes" id="UP000789396"/>
    </source>
</evidence>
<dbReference type="AlphaFoldDB" id="A0A9N9IM02"/>
<dbReference type="EMBL" id="CAJVPZ010032186">
    <property type="protein sequence ID" value="CAG8741217.1"/>
    <property type="molecule type" value="Genomic_DNA"/>
</dbReference>
<comment type="caution">
    <text evidence="1">The sequence shown here is derived from an EMBL/GenBank/DDBJ whole genome shotgun (WGS) entry which is preliminary data.</text>
</comment>
<proteinExistence type="predicted"/>
<dbReference type="Proteomes" id="UP000789396">
    <property type="component" value="Unassembled WGS sequence"/>
</dbReference>
<evidence type="ECO:0000313" key="1">
    <source>
        <dbReference type="EMBL" id="CAG8741217.1"/>
    </source>
</evidence>
<feature type="non-terminal residue" evidence="1">
    <location>
        <position position="71"/>
    </location>
</feature>
<keyword evidence="2" id="KW-1185">Reference proteome</keyword>
<name>A0A9N9IM02_9GLOM</name>
<accession>A0A9N9IM02</accession>
<protein>
    <submittedName>
        <fullName evidence="1">17431_t:CDS:1</fullName>
    </submittedName>
</protein>
<sequence>VENEPQLKLDNSPLSKCLKIDHINEDFKNLSDGENDYFINDNFKAQLEVNNTITKLDQKEKVKESQRTSSH</sequence>
<reference evidence="1" key="1">
    <citation type="submission" date="2021-06" db="EMBL/GenBank/DDBJ databases">
        <authorList>
            <person name="Kallberg Y."/>
            <person name="Tangrot J."/>
            <person name="Rosling A."/>
        </authorList>
    </citation>
    <scope>NUCLEOTIDE SEQUENCE</scope>
    <source>
        <strain evidence="1">IN212</strain>
    </source>
</reference>
<gene>
    <name evidence="1" type="ORF">RFULGI_LOCUS12876</name>
</gene>
<organism evidence="1 2">
    <name type="scientific">Racocetra fulgida</name>
    <dbReference type="NCBI Taxonomy" id="60492"/>
    <lineage>
        <taxon>Eukaryota</taxon>
        <taxon>Fungi</taxon>
        <taxon>Fungi incertae sedis</taxon>
        <taxon>Mucoromycota</taxon>
        <taxon>Glomeromycotina</taxon>
        <taxon>Glomeromycetes</taxon>
        <taxon>Diversisporales</taxon>
        <taxon>Gigasporaceae</taxon>
        <taxon>Racocetra</taxon>
    </lineage>
</organism>
<feature type="non-terminal residue" evidence="1">
    <location>
        <position position="1"/>
    </location>
</feature>